<comment type="similarity">
    <text evidence="5">Belongs to the ScpB family.</text>
</comment>
<comment type="subunit">
    <text evidence="5">Homodimer. Homodimerization may be required to stabilize the binding of ScpA to the Smc head domains. Component of a cohesin-like complex composed of ScpA, ScpB and the Smc homodimer, in which ScpA and ScpB bind to the head domain of Smc. The presence of the three proteins is required for the association of the complex with DNA.</text>
</comment>
<dbReference type="Pfam" id="PF04079">
    <property type="entry name" value="SMC_ScpB"/>
    <property type="match status" value="1"/>
</dbReference>
<dbReference type="Proteomes" id="UP000645007">
    <property type="component" value="Unassembled WGS sequence"/>
</dbReference>
<dbReference type="Gene3D" id="1.10.10.10">
    <property type="entry name" value="Winged helix-like DNA-binding domain superfamily/Winged helix DNA-binding domain"/>
    <property type="match status" value="2"/>
</dbReference>
<accession>A0ABR8ZJL3</accession>
<dbReference type="NCBIfam" id="TIGR00281">
    <property type="entry name" value="SMC-Scp complex subunit ScpB"/>
    <property type="match status" value="1"/>
</dbReference>
<dbReference type="PANTHER" id="PTHR34298">
    <property type="entry name" value="SEGREGATION AND CONDENSATION PROTEIN B"/>
    <property type="match status" value="1"/>
</dbReference>
<keyword evidence="3 5" id="KW-0159">Chromosome partition</keyword>
<keyword evidence="4 5" id="KW-0131">Cell cycle</keyword>
<evidence type="ECO:0000256" key="3">
    <source>
        <dbReference type="ARBA" id="ARBA00022829"/>
    </source>
</evidence>
<keyword evidence="1 5" id="KW-0963">Cytoplasm</keyword>
<dbReference type="PIRSF" id="PIRSF019345">
    <property type="entry name" value="ScpB"/>
    <property type="match status" value="1"/>
</dbReference>
<dbReference type="InterPro" id="IPR036390">
    <property type="entry name" value="WH_DNA-bd_sf"/>
</dbReference>
<comment type="function">
    <text evidence="5">Participates in chromosomal partition during cell division. May act via the formation of a condensin-like complex containing Smc and ScpA that pull DNA away from mid-cell into both cell halves.</text>
</comment>
<evidence type="ECO:0000256" key="1">
    <source>
        <dbReference type="ARBA" id="ARBA00022490"/>
    </source>
</evidence>
<evidence type="ECO:0000256" key="2">
    <source>
        <dbReference type="ARBA" id="ARBA00022618"/>
    </source>
</evidence>
<evidence type="ECO:0000313" key="7">
    <source>
        <dbReference type="Proteomes" id="UP000645007"/>
    </source>
</evidence>
<evidence type="ECO:0000256" key="5">
    <source>
        <dbReference type="HAMAP-Rule" id="MF_01804"/>
    </source>
</evidence>
<dbReference type="EMBL" id="JABUXR010000006">
    <property type="protein sequence ID" value="MBD8085490.1"/>
    <property type="molecule type" value="Genomic_DNA"/>
</dbReference>
<dbReference type="PANTHER" id="PTHR34298:SF2">
    <property type="entry name" value="SEGREGATION AND CONDENSATION PROTEIN B"/>
    <property type="match status" value="1"/>
</dbReference>
<organism evidence="6 7">
    <name type="scientific">Limosilactobacillus urinaemulieris</name>
    <dbReference type="NCBI Taxonomy" id="2742600"/>
    <lineage>
        <taxon>Bacteria</taxon>
        <taxon>Bacillati</taxon>
        <taxon>Bacillota</taxon>
        <taxon>Bacilli</taxon>
        <taxon>Lactobacillales</taxon>
        <taxon>Lactobacillaceae</taxon>
        <taxon>Limosilactobacillus</taxon>
    </lineage>
</organism>
<name>A0ABR8ZJL3_9LACO</name>
<evidence type="ECO:0000256" key="4">
    <source>
        <dbReference type="ARBA" id="ARBA00023306"/>
    </source>
</evidence>
<sequence>MNNIEPTNLAKIEGLLFISGDEGITLGDLSKISGFMKPAVLGLLQQLKTKYENDTGSALVLLNSGDTYRLATKHELSLVIKHYFEVPLTIPLTRALLEVLAIVAYRQPITRLEIDDIRGVQSSGSLQKLMVRGLIDTHGRLDAPGRPFLYVTTDSFLDYFGLSSLKDLPPLAKQEDLDLDDMNNGDLFLEALQARQKQQEEENGTSTKSNG</sequence>
<evidence type="ECO:0000313" key="6">
    <source>
        <dbReference type="EMBL" id="MBD8085490.1"/>
    </source>
</evidence>
<comment type="subcellular location">
    <subcellularLocation>
        <location evidence="5">Cytoplasm</location>
    </subcellularLocation>
    <text evidence="5">Associated with two foci at the outer edges of the nucleoid region in young cells, and at four foci within both cell halves in older cells.</text>
</comment>
<dbReference type="InterPro" id="IPR005234">
    <property type="entry name" value="ScpB_csome_segregation"/>
</dbReference>
<proteinExistence type="inferred from homology"/>
<reference evidence="6 7" key="1">
    <citation type="submission" date="2020-06" db="EMBL/GenBank/DDBJ databases">
        <title>Limosilactobacillus sp. nov.</title>
        <authorList>
            <person name="Ksiezarek M."/>
            <person name="Goncalves Ribeiro T."/>
            <person name="Rocha J."/>
            <person name="Grosso F."/>
            <person name="Peixe L."/>
        </authorList>
    </citation>
    <scope>NUCLEOTIDE SEQUENCE [LARGE SCALE GENOMIC DNA]</scope>
    <source>
        <strain evidence="7">c9Ua_26_M</strain>
    </source>
</reference>
<keyword evidence="2 5" id="KW-0132">Cell division</keyword>
<keyword evidence="7" id="KW-1185">Reference proteome</keyword>
<dbReference type="HAMAP" id="MF_01804">
    <property type="entry name" value="ScpB"/>
    <property type="match status" value="1"/>
</dbReference>
<dbReference type="SUPFAM" id="SSF46785">
    <property type="entry name" value="Winged helix' DNA-binding domain"/>
    <property type="match status" value="2"/>
</dbReference>
<dbReference type="InterPro" id="IPR036388">
    <property type="entry name" value="WH-like_DNA-bd_sf"/>
</dbReference>
<dbReference type="RefSeq" id="WP_191911257.1">
    <property type="nucleotide sequence ID" value="NZ_JABUXR010000006.1"/>
</dbReference>
<protein>
    <recommendedName>
        <fullName evidence="5">Segregation and condensation protein B</fullName>
    </recommendedName>
</protein>
<gene>
    <name evidence="5 6" type="primary">scpB</name>
    <name evidence="6" type="ORF">HUK45_04390</name>
</gene>
<comment type="caution">
    <text evidence="6">The sequence shown here is derived from an EMBL/GenBank/DDBJ whole genome shotgun (WGS) entry which is preliminary data.</text>
</comment>